<evidence type="ECO:0000313" key="1">
    <source>
        <dbReference type="EMBL" id="JAD75664.1"/>
    </source>
</evidence>
<organism evidence="1">
    <name type="scientific">Arundo donax</name>
    <name type="common">Giant reed</name>
    <name type="synonym">Donax arundinaceus</name>
    <dbReference type="NCBI Taxonomy" id="35708"/>
    <lineage>
        <taxon>Eukaryota</taxon>
        <taxon>Viridiplantae</taxon>
        <taxon>Streptophyta</taxon>
        <taxon>Embryophyta</taxon>
        <taxon>Tracheophyta</taxon>
        <taxon>Spermatophyta</taxon>
        <taxon>Magnoliopsida</taxon>
        <taxon>Liliopsida</taxon>
        <taxon>Poales</taxon>
        <taxon>Poaceae</taxon>
        <taxon>PACMAD clade</taxon>
        <taxon>Arundinoideae</taxon>
        <taxon>Arundineae</taxon>
        <taxon>Arundo</taxon>
    </lineage>
</organism>
<dbReference type="AlphaFoldDB" id="A0A0A9CHB4"/>
<name>A0A0A9CHB4_ARUDO</name>
<accession>A0A0A9CHB4</accession>
<reference evidence="1" key="2">
    <citation type="journal article" date="2015" name="Data Brief">
        <title>Shoot transcriptome of the giant reed, Arundo donax.</title>
        <authorList>
            <person name="Barrero R.A."/>
            <person name="Guerrero F.D."/>
            <person name="Moolhuijzen P."/>
            <person name="Goolsby J.A."/>
            <person name="Tidwell J."/>
            <person name="Bellgard S.E."/>
            <person name="Bellgard M.I."/>
        </authorList>
    </citation>
    <scope>NUCLEOTIDE SEQUENCE</scope>
    <source>
        <tissue evidence="1">Shoot tissue taken approximately 20 cm above the soil surface</tissue>
    </source>
</reference>
<dbReference type="EMBL" id="GBRH01222231">
    <property type="protein sequence ID" value="JAD75664.1"/>
    <property type="molecule type" value="Transcribed_RNA"/>
</dbReference>
<protein>
    <submittedName>
        <fullName evidence="1">Uncharacterized protein</fullName>
    </submittedName>
</protein>
<sequence length="60" mass="6887">MACHNSIFPTSICQNCRHHTSYCMACLQGPLGPCNQVFLSHLSYPLDSEPQHERHQNQQF</sequence>
<reference evidence="1" key="1">
    <citation type="submission" date="2014-09" db="EMBL/GenBank/DDBJ databases">
        <authorList>
            <person name="Magalhaes I.L.F."/>
            <person name="Oliveira U."/>
            <person name="Santos F.R."/>
            <person name="Vidigal T.H.D.A."/>
            <person name="Brescovit A.D."/>
            <person name="Santos A.J."/>
        </authorList>
    </citation>
    <scope>NUCLEOTIDE SEQUENCE</scope>
    <source>
        <tissue evidence="1">Shoot tissue taken approximately 20 cm above the soil surface</tissue>
    </source>
</reference>
<proteinExistence type="predicted"/>